<dbReference type="Pfam" id="PF01575">
    <property type="entry name" value="MaoC_dehydratas"/>
    <property type="match status" value="1"/>
</dbReference>
<dbReference type="RefSeq" id="WP_173037817.1">
    <property type="nucleotide sequence ID" value="NZ_AP022870.1"/>
</dbReference>
<dbReference type="Proteomes" id="UP000502508">
    <property type="component" value="Chromosome"/>
</dbReference>
<feature type="domain" description="MaoC-like" evidence="2">
    <location>
        <begin position="19"/>
        <end position="103"/>
    </location>
</feature>
<dbReference type="InterPro" id="IPR039569">
    <property type="entry name" value="FAS1-like_DH_region"/>
</dbReference>
<organism evidence="4 5">
    <name type="scientific">Phytohabitans flavus</name>
    <dbReference type="NCBI Taxonomy" id="1076124"/>
    <lineage>
        <taxon>Bacteria</taxon>
        <taxon>Bacillati</taxon>
        <taxon>Actinomycetota</taxon>
        <taxon>Actinomycetes</taxon>
        <taxon>Micromonosporales</taxon>
        <taxon>Micromonosporaceae</taxon>
    </lineage>
</organism>
<dbReference type="InterPro" id="IPR029069">
    <property type="entry name" value="HotDog_dom_sf"/>
</dbReference>
<gene>
    <name evidence="4" type="ORF">Pflav_046500</name>
</gene>
<dbReference type="SUPFAM" id="SSF54637">
    <property type="entry name" value="Thioesterase/thiol ester dehydrase-isomerase"/>
    <property type="match status" value="2"/>
</dbReference>
<protein>
    <recommendedName>
        <fullName evidence="6">MaoC-like domain-containing protein</fullName>
    </recommendedName>
</protein>
<keyword evidence="5" id="KW-1185">Reference proteome</keyword>
<accession>A0A6F8XWQ3</accession>
<evidence type="ECO:0000313" key="5">
    <source>
        <dbReference type="Proteomes" id="UP000502508"/>
    </source>
</evidence>
<evidence type="ECO:0000256" key="1">
    <source>
        <dbReference type="ARBA" id="ARBA00005254"/>
    </source>
</evidence>
<evidence type="ECO:0008006" key="6">
    <source>
        <dbReference type="Google" id="ProtNLM"/>
    </source>
</evidence>
<reference evidence="4 5" key="2">
    <citation type="submission" date="2020-03" db="EMBL/GenBank/DDBJ databases">
        <authorList>
            <person name="Ichikawa N."/>
            <person name="Kimura A."/>
            <person name="Kitahashi Y."/>
            <person name="Uohara A."/>
        </authorList>
    </citation>
    <scope>NUCLEOTIDE SEQUENCE [LARGE SCALE GENOMIC DNA]</scope>
    <source>
        <strain evidence="4 5">NBRC 107702</strain>
    </source>
</reference>
<name>A0A6F8XWQ3_9ACTN</name>
<evidence type="ECO:0000259" key="3">
    <source>
        <dbReference type="Pfam" id="PF13452"/>
    </source>
</evidence>
<evidence type="ECO:0000313" key="4">
    <source>
        <dbReference type="EMBL" id="BCB78240.1"/>
    </source>
</evidence>
<feature type="domain" description="FAS1-like dehydratase" evidence="3">
    <location>
        <begin position="153"/>
        <end position="274"/>
    </location>
</feature>
<reference evidence="4 5" key="1">
    <citation type="submission" date="2020-03" db="EMBL/GenBank/DDBJ databases">
        <title>Whole genome shotgun sequence of Phytohabitans flavus NBRC 107702.</title>
        <authorList>
            <person name="Komaki H."/>
            <person name="Tamura T."/>
        </authorList>
    </citation>
    <scope>NUCLEOTIDE SEQUENCE [LARGE SCALE GENOMIC DNA]</scope>
    <source>
        <strain evidence="4 5">NBRC 107702</strain>
    </source>
</reference>
<sequence>MRVSEAIPTLTVDAATLEHVVRWSAAIDDYTPIHFDPEAAAARGMAGPVVNGPWKAALLATMLESWLDGRGTLARLDCRYRRPDLVGAALTFGGTVTAVTAATGHDVVECDVWVAGADGDKTVTGTATVHLRPASTDEETLATERLKAAVRLGQEAGRFTYEVTAGDIARFRAAVGDPGPDTVAPLTFFAALDPVERRDMLLDAEVLDEIPFAKTGGGNAFNEVEYERPIRAGDVITVVTSYTEVYERDGGSGRLLFRVRTNDLLDAAGDLVARTRMGHVMAYDLKRRVKA</sequence>
<dbReference type="InterPro" id="IPR002539">
    <property type="entry name" value="MaoC-like_dom"/>
</dbReference>
<dbReference type="Pfam" id="PF13452">
    <property type="entry name" value="FAS1_DH_region"/>
    <property type="match status" value="1"/>
</dbReference>
<dbReference type="AlphaFoldDB" id="A0A6F8XWQ3"/>
<dbReference type="EMBL" id="AP022870">
    <property type="protein sequence ID" value="BCB78240.1"/>
    <property type="molecule type" value="Genomic_DNA"/>
</dbReference>
<evidence type="ECO:0000259" key="2">
    <source>
        <dbReference type="Pfam" id="PF01575"/>
    </source>
</evidence>
<dbReference type="KEGG" id="pfla:Pflav_046500"/>
<dbReference type="Gene3D" id="3.10.129.10">
    <property type="entry name" value="Hotdog Thioesterase"/>
    <property type="match status" value="2"/>
</dbReference>
<comment type="similarity">
    <text evidence="1">Belongs to the enoyl-CoA hydratase/isomerase family.</text>
</comment>
<proteinExistence type="inferred from homology"/>